<dbReference type="PANTHER" id="PTHR23028:SF53">
    <property type="entry name" value="ACYL_TRANSF_3 DOMAIN-CONTAINING PROTEIN"/>
    <property type="match status" value="1"/>
</dbReference>
<dbReference type="Proteomes" id="UP000468388">
    <property type="component" value="Unassembled WGS sequence"/>
</dbReference>
<dbReference type="PANTHER" id="PTHR23028">
    <property type="entry name" value="ACETYLTRANSFERASE"/>
    <property type="match status" value="1"/>
</dbReference>
<evidence type="ECO:0000256" key="1">
    <source>
        <dbReference type="SAM" id="Phobius"/>
    </source>
</evidence>
<reference evidence="3 4" key="1">
    <citation type="submission" date="2019-12" db="EMBL/GenBank/DDBJ databases">
        <title>The draft genomic sequence of strain Chitinophaga oryziterrae JCM 16595.</title>
        <authorList>
            <person name="Zhang X."/>
        </authorList>
    </citation>
    <scope>NUCLEOTIDE SEQUENCE [LARGE SCALE GENOMIC DNA]</scope>
    <source>
        <strain evidence="3 4">JCM 16595</strain>
    </source>
</reference>
<dbReference type="EMBL" id="WRXO01000010">
    <property type="protein sequence ID" value="MVT44030.1"/>
    <property type="molecule type" value="Genomic_DNA"/>
</dbReference>
<keyword evidence="3" id="KW-0808">Transferase</keyword>
<dbReference type="InterPro" id="IPR050879">
    <property type="entry name" value="Acyltransferase_3"/>
</dbReference>
<feature type="transmembrane region" description="Helical" evidence="1">
    <location>
        <begin position="197"/>
        <end position="218"/>
    </location>
</feature>
<dbReference type="InterPro" id="IPR002656">
    <property type="entry name" value="Acyl_transf_3_dom"/>
</dbReference>
<evidence type="ECO:0000313" key="4">
    <source>
        <dbReference type="Proteomes" id="UP000468388"/>
    </source>
</evidence>
<keyword evidence="1" id="KW-0472">Membrane</keyword>
<keyword evidence="4" id="KW-1185">Reference proteome</keyword>
<accession>A0A6N8JFN4</accession>
<feature type="transmembrane region" description="Helical" evidence="1">
    <location>
        <begin position="169"/>
        <end position="185"/>
    </location>
</feature>
<dbReference type="Pfam" id="PF01757">
    <property type="entry name" value="Acyl_transf_3"/>
    <property type="match status" value="1"/>
</dbReference>
<dbReference type="AlphaFoldDB" id="A0A6N8JFN4"/>
<protein>
    <submittedName>
        <fullName evidence="3">Acyltransferase family protein</fullName>
    </submittedName>
</protein>
<keyword evidence="3" id="KW-0012">Acyltransferase</keyword>
<dbReference type="GO" id="GO:0016747">
    <property type="term" value="F:acyltransferase activity, transferring groups other than amino-acyl groups"/>
    <property type="evidence" value="ECO:0007669"/>
    <property type="project" value="InterPro"/>
</dbReference>
<keyword evidence="1" id="KW-0812">Transmembrane</keyword>
<feature type="transmembrane region" description="Helical" evidence="1">
    <location>
        <begin position="6"/>
        <end position="25"/>
    </location>
</feature>
<feature type="transmembrane region" description="Helical" evidence="1">
    <location>
        <begin position="37"/>
        <end position="60"/>
    </location>
</feature>
<sequence>MHKNNFDFIRFILSFTVILAHIIDLSQHSSLTFLRPFFDSNIAVTGFFVISGFLITRSYISTNHIKQYFIKRANRLLPGYLFTVFCGAIFLSFVSTLSFHEYFLSSDFYKYLFYNITFLNFLHPCLPGVFLNNHECAVNGALWTIKVEVGFYVIIPPLIYVISKFSKKLFLFVFIYLAALAYKYVVGQYYQQTGNTLFVVLAHQLPAFMSYFVSGMAMHYYLPKFINHKNYLILIALPVFILEYYFSLEILKPLALTIIVFYIAYGFSFLNDFGRYGDFSYGIYIYHFPLIQLCITLGFFARYNPFVVAVCIIIIVLIMAVLSWYIIEKRFILRKLKKV</sequence>
<dbReference type="GO" id="GO:0016020">
    <property type="term" value="C:membrane"/>
    <property type="evidence" value="ECO:0007669"/>
    <property type="project" value="TreeGrafter"/>
</dbReference>
<organism evidence="3 4">
    <name type="scientific">Chitinophaga oryziterrae</name>
    <dbReference type="NCBI Taxonomy" id="1031224"/>
    <lineage>
        <taxon>Bacteria</taxon>
        <taxon>Pseudomonadati</taxon>
        <taxon>Bacteroidota</taxon>
        <taxon>Chitinophagia</taxon>
        <taxon>Chitinophagales</taxon>
        <taxon>Chitinophagaceae</taxon>
        <taxon>Chitinophaga</taxon>
    </lineage>
</organism>
<dbReference type="OrthoDB" id="9796461at2"/>
<feature type="transmembrane region" description="Helical" evidence="1">
    <location>
        <begin position="254"/>
        <end position="271"/>
    </location>
</feature>
<evidence type="ECO:0000259" key="2">
    <source>
        <dbReference type="Pfam" id="PF01757"/>
    </source>
</evidence>
<feature type="transmembrane region" description="Helical" evidence="1">
    <location>
        <begin position="230"/>
        <end position="248"/>
    </location>
</feature>
<keyword evidence="1" id="KW-1133">Transmembrane helix</keyword>
<feature type="transmembrane region" description="Helical" evidence="1">
    <location>
        <begin position="80"/>
        <end position="99"/>
    </location>
</feature>
<name>A0A6N8JFN4_9BACT</name>
<evidence type="ECO:0000313" key="3">
    <source>
        <dbReference type="EMBL" id="MVT44030.1"/>
    </source>
</evidence>
<feature type="transmembrane region" description="Helical" evidence="1">
    <location>
        <begin position="306"/>
        <end position="327"/>
    </location>
</feature>
<comment type="caution">
    <text evidence="3">The sequence shown here is derived from an EMBL/GenBank/DDBJ whole genome shotgun (WGS) entry which is preliminary data.</text>
</comment>
<gene>
    <name evidence="3" type="ORF">GO495_25770</name>
</gene>
<proteinExistence type="predicted"/>
<dbReference type="RefSeq" id="WP_157302848.1">
    <property type="nucleotide sequence ID" value="NZ_BAAAZB010000021.1"/>
</dbReference>
<feature type="domain" description="Acyltransferase 3" evidence="2">
    <location>
        <begin position="5"/>
        <end position="323"/>
    </location>
</feature>
<dbReference type="GO" id="GO:0009103">
    <property type="term" value="P:lipopolysaccharide biosynthetic process"/>
    <property type="evidence" value="ECO:0007669"/>
    <property type="project" value="TreeGrafter"/>
</dbReference>
<feature type="transmembrane region" description="Helical" evidence="1">
    <location>
        <begin position="283"/>
        <end position="300"/>
    </location>
</feature>
<feature type="transmembrane region" description="Helical" evidence="1">
    <location>
        <begin position="143"/>
        <end position="162"/>
    </location>
</feature>